<organism evidence="1">
    <name type="scientific">Arundo donax</name>
    <name type="common">Giant reed</name>
    <name type="synonym">Donax arundinaceus</name>
    <dbReference type="NCBI Taxonomy" id="35708"/>
    <lineage>
        <taxon>Eukaryota</taxon>
        <taxon>Viridiplantae</taxon>
        <taxon>Streptophyta</taxon>
        <taxon>Embryophyta</taxon>
        <taxon>Tracheophyta</taxon>
        <taxon>Spermatophyta</taxon>
        <taxon>Magnoliopsida</taxon>
        <taxon>Liliopsida</taxon>
        <taxon>Poales</taxon>
        <taxon>Poaceae</taxon>
        <taxon>PACMAD clade</taxon>
        <taxon>Arundinoideae</taxon>
        <taxon>Arundineae</taxon>
        <taxon>Arundo</taxon>
    </lineage>
</organism>
<accession>A0A0A8Z516</accession>
<protein>
    <submittedName>
        <fullName evidence="1">Uncharacterized protein</fullName>
    </submittedName>
</protein>
<sequence length="23" mass="2747">MSVQDSKYYSTIFSSLILTFRYP</sequence>
<evidence type="ECO:0000313" key="1">
    <source>
        <dbReference type="EMBL" id="JAD34499.1"/>
    </source>
</evidence>
<dbReference type="AlphaFoldDB" id="A0A0A8Z516"/>
<name>A0A0A8Z516_ARUDO</name>
<reference evidence="1" key="2">
    <citation type="journal article" date="2015" name="Data Brief">
        <title>Shoot transcriptome of the giant reed, Arundo donax.</title>
        <authorList>
            <person name="Barrero R.A."/>
            <person name="Guerrero F.D."/>
            <person name="Moolhuijzen P."/>
            <person name="Goolsby J.A."/>
            <person name="Tidwell J."/>
            <person name="Bellgard S.E."/>
            <person name="Bellgard M.I."/>
        </authorList>
    </citation>
    <scope>NUCLEOTIDE SEQUENCE</scope>
    <source>
        <tissue evidence="1">Shoot tissue taken approximately 20 cm above the soil surface</tissue>
    </source>
</reference>
<dbReference type="EMBL" id="GBRH01263396">
    <property type="protein sequence ID" value="JAD34499.1"/>
    <property type="molecule type" value="Transcribed_RNA"/>
</dbReference>
<reference evidence="1" key="1">
    <citation type="submission" date="2014-09" db="EMBL/GenBank/DDBJ databases">
        <authorList>
            <person name="Magalhaes I.L.F."/>
            <person name="Oliveira U."/>
            <person name="Santos F.R."/>
            <person name="Vidigal T.H.D.A."/>
            <person name="Brescovit A.D."/>
            <person name="Santos A.J."/>
        </authorList>
    </citation>
    <scope>NUCLEOTIDE SEQUENCE</scope>
    <source>
        <tissue evidence="1">Shoot tissue taken approximately 20 cm above the soil surface</tissue>
    </source>
</reference>
<proteinExistence type="predicted"/>